<reference evidence="1 2" key="1">
    <citation type="submission" date="2024-07" db="EMBL/GenBank/DDBJ databases">
        <title>Section-level genome sequencing and comparative genomics of Aspergillus sections Usti and Cavernicolus.</title>
        <authorList>
            <consortium name="Lawrence Berkeley National Laboratory"/>
            <person name="Nybo J.L."/>
            <person name="Vesth T.C."/>
            <person name="Theobald S."/>
            <person name="Frisvad J.C."/>
            <person name="Larsen T.O."/>
            <person name="Kjaerboelling I."/>
            <person name="Rothschild-Mancinelli K."/>
            <person name="Lyhne E.K."/>
            <person name="Kogle M.E."/>
            <person name="Barry K."/>
            <person name="Clum A."/>
            <person name="Na H."/>
            <person name="Ledsgaard L."/>
            <person name="Lin J."/>
            <person name="Lipzen A."/>
            <person name="Kuo A."/>
            <person name="Riley R."/>
            <person name="Mondo S."/>
            <person name="Labutti K."/>
            <person name="Haridas S."/>
            <person name="Pangalinan J."/>
            <person name="Salamov A.A."/>
            <person name="Simmons B.A."/>
            <person name="Magnuson J.K."/>
            <person name="Chen J."/>
            <person name="Drula E."/>
            <person name="Henrissat B."/>
            <person name="Wiebenga A."/>
            <person name="Lubbers R.J."/>
            <person name="Gomes A.C."/>
            <person name="Makela M.R."/>
            <person name="Stajich J."/>
            <person name="Grigoriev I.V."/>
            <person name="Mortensen U.H."/>
            <person name="De Vries R.P."/>
            <person name="Baker S.E."/>
            <person name="Andersen M.R."/>
        </authorList>
    </citation>
    <scope>NUCLEOTIDE SEQUENCE [LARGE SCALE GENOMIC DNA]</scope>
    <source>
        <strain evidence="1 2">CBS 588.65</strain>
    </source>
</reference>
<comment type="caution">
    <text evidence="1">The sequence shown here is derived from an EMBL/GenBank/DDBJ whole genome shotgun (WGS) entry which is preliminary data.</text>
</comment>
<dbReference type="SUPFAM" id="SSF51182">
    <property type="entry name" value="RmlC-like cupins"/>
    <property type="match status" value="1"/>
</dbReference>
<dbReference type="Gene3D" id="2.60.120.10">
    <property type="entry name" value="Jelly Rolls"/>
    <property type="match status" value="1"/>
</dbReference>
<dbReference type="InterPro" id="IPR014710">
    <property type="entry name" value="RmlC-like_jellyroll"/>
</dbReference>
<organism evidence="1 2">
    <name type="scientific">Aspergillus granulosus</name>
    <dbReference type="NCBI Taxonomy" id="176169"/>
    <lineage>
        <taxon>Eukaryota</taxon>
        <taxon>Fungi</taxon>
        <taxon>Dikarya</taxon>
        <taxon>Ascomycota</taxon>
        <taxon>Pezizomycotina</taxon>
        <taxon>Eurotiomycetes</taxon>
        <taxon>Eurotiomycetidae</taxon>
        <taxon>Eurotiales</taxon>
        <taxon>Aspergillaceae</taxon>
        <taxon>Aspergillus</taxon>
        <taxon>Aspergillus subgen. Nidulantes</taxon>
    </lineage>
</organism>
<dbReference type="InterPro" id="IPR011051">
    <property type="entry name" value="RmlC_Cupin_sf"/>
</dbReference>
<dbReference type="InterPro" id="IPR010424">
    <property type="entry name" value="EutQ"/>
</dbReference>
<evidence type="ECO:0008006" key="3">
    <source>
        <dbReference type="Google" id="ProtNLM"/>
    </source>
</evidence>
<name>A0ABR4HQ66_9EURO</name>
<gene>
    <name evidence="1" type="ORF">BJX63DRAFT_385555</name>
</gene>
<accession>A0ABR4HQ66</accession>
<proteinExistence type="predicted"/>
<dbReference type="EMBL" id="JBFXLT010000017">
    <property type="protein sequence ID" value="KAL2817630.1"/>
    <property type="molecule type" value="Genomic_DNA"/>
</dbReference>
<dbReference type="Proteomes" id="UP001610334">
    <property type="component" value="Unassembled WGS sequence"/>
</dbReference>
<protein>
    <recommendedName>
        <fullName evidence="3">(S)-ureidoglycine aminohydrolase cupin domain-containing protein</fullName>
    </recommendedName>
</protein>
<dbReference type="Pfam" id="PF06249">
    <property type="entry name" value="EutQ"/>
    <property type="match status" value="1"/>
</dbReference>
<evidence type="ECO:0000313" key="1">
    <source>
        <dbReference type="EMBL" id="KAL2817630.1"/>
    </source>
</evidence>
<keyword evidence="2" id="KW-1185">Reference proteome</keyword>
<evidence type="ECO:0000313" key="2">
    <source>
        <dbReference type="Proteomes" id="UP001610334"/>
    </source>
</evidence>
<sequence length="124" mass="13628">MPNLVVINKADTITPTTEEGAGVFSDLVGSPETAEHPIVAGVWHLADIDEPTPAFEAEWDEIKYLIDGELTLKDENTGIVSELRAGSLLWIPKGSKMSLVKSKGVRTIYVEQQFRKVDFQADSN</sequence>